<reference evidence="8 9" key="1">
    <citation type="submission" date="2022-04" db="EMBL/GenBank/DDBJ databases">
        <authorList>
            <person name="Grouzdev D.S."/>
            <person name="Pantiukh K.S."/>
            <person name="Krutkina M.S."/>
        </authorList>
    </citation>
    <scope>NUCLEOTIDE SEQUENCE [LARGE SCALE GENOMIC DNA]</scope>
    <source>
        <strain evidence="8 9">6x-1</strain>
    </source>
</reference>
<keyword evidence="9" id="KW-1185">Reference proteome</keyword>
<dbReference type="Pfam" id="PF00005">
    <property type="entry name" value="ABC_tran"/>
    <property type="match status" value="1"/>
</dbReference>
<keyword evidence="6" id="KW-0472">Membrane</keyword>
<evidence type="ECO:0000313" key="8">
    <source>
        <dbReference type="EMBL" id="MCK0198603.1"/>
    </source>
</evidence>
<keyword evidence="4 6" id="KW-0067">ATP-binding</keyword>
<dbReference type="InterPro" id="IPR046342">
    <property type="entry name" value="CBS_dom_sf"/>
</dbReference>
<comment type="subunit">
    <text evidence="6">The complex is probably composed of two ATP-binding proteins, two transmembrane proteins and a solute-binding protein.</text>
</comment>
<dbReference type="InterPro" id="IPR017871">
    <property type="entry name" value="ABC_transporter-like_CS"/>
</dbReference>
<feature type="domain" description="ABC transporter" evidence="7">
    <location>
        <begin position="18"/>
        <end position="278"/>
    </location>
</feature>
<keyword evidence="5" id="KW-0029">Amino-acid transport</keyword>
<dbReference type="Proteomes" id="UP001203284">
    <property type="component" value="Unassembled WGS sequence"/>
</dbReference>
<dbReference type="Gene3D" id="3.40.50.300">
    <property type="entry name" value="P-loop containing nucleotide triphosphate hydrolases"/>
    <property type="match status" value="1"/>
</dbReference>
<comment type="catalytic activity">
    <reaction evidence="6">
        <text>a quaternary ammonium(out) + ATP + H2O = a quaternary ammonium(in) + ADP + phosphate + H(+)</text>
        <dbReference type="Rhea" id="RHEA:11036"/>
        <dbReference type="ChEBI" id="CHEBI:15377"/>
        <dbReference type="ChEBI" id="CHEBI:15378"/>
        <dbReference type="ChEBI" id="CHEBI:30616"/>
        <dbReference type="ChEBI" id="CHEBI:35267"/>
        <dbReference type="ChEBI" id="CHEBI:43474"/>
        <dbReference type="ChEBI" id="CHEBI:456216"/>
    </reaction>
</comment>
<dbReference type="Pfam" id="PF00571">
    <property type="entry name" value="CBS"/>
    <property type="match status" value="1"/>
</dbReference>
<evidence type="ECO:0000256" key="3">
    <source>
        <dbReference type="ARBA" id="ARBA00022741"/>
    </source>
</evidence>
<proteinExistence type="inferred from homology"/>
<evidence type="ECO:0000256" key="2">
    <source>
        <dbReference type="ARBA" id="ARBA00022448"/>
    </source>
</evidence>
<dbReference type="EMBL" id="JALKCH010000012">
    <property type="protein sequence ID" value="MCK0198603.1"/>
    <property type="molecule type" value="Genomic_DNA"/>
</dbReference>
<dbReference type="RefSeq" id="WP_247030501.1">
    <property type="nucleotide sequence ID" value="NZ_JALKCH010000012.1"/>
</dbReference>
<comment type="subcellular location">
    <subcellularLocation>
        <location evidence="6">Cell inner membrane</location>
        <topology evidence="6">Peripheral membrane protein</topology>
    </subcellularLocation>
</comment>
<protein>
    <recommendedName>
        <fullName evidence="6">Quaternary amine transport ATP-binding protein</fullName>
        <ecNumber evidence="6">7.6.2.9</ecNumber>
    </recommendedName>
</protein>
<dbReference type="InterPro" id="IPR003593">
    <property type="entry name" value="AAA+_ATPase"/>
</dbReference>
<evidence type="ECO:0000259" key="7">
    <source>
        <dbReference type="PROSITE" id="PS50893"/>
    </source>
</evidence>
<dbReference type="PANTHER" id="PTHR43869">
    <property type="entry name" value="GLYCINE BETAINE/PROLINE BETAINE TRANSPORT SYSTEM ATP-BINDING PROTEIN PROV"/>
    <property type="match status" value="1"/>
</dbReference>
<dbReference type="PANTHER" id="PTHR43869:SF1">
    <property type="entry name" value="GLYCINE BETAINE_PROLINE BETAINE TRANSPORT SYSTEM ATP-BINDING PROTEIN PROV"/>
    <property type="match status" value="1"/>
</dbReference>
<sequence length="419" mass="44786">MMTPNQIPHPNPASEARIRVRGLTKVFGEHPERGLALLAQGKGRAEVLKDTGCVVGLQDVSFDVAPGEILVVMGLSGSGKSTCLRCINRLVTPSAGEVVVDGTDVTRLSEHELLAFRRKHFGMVFQQFALFPHRTILRNVEYGLEIQGVAPTERTERAMTAIEQVGLKGWDQHLPSQLSGGMQQRAGLARALALDPDVLLMDEAFSALDPLIRRDMQQELVALQKRVKKTIVFVSHDLDEAIALGGRIVLMKDGRVVQQGSAADFLGNPADDYVRRFVEHIDVLGVVTAGDAMRAPALVARWDMPAAEALSRLDAAGEPVATVICEEGRFQGTVDATSLRGAGGTVLKLLAADRHAFVAERAPLNTAVVALAGGRGEIAVVGDDGHLRGIITNADLVAALARRHRATPPAGASPAHPVQ</sequence>
<keyword evidence="6" id="KW-0997">Cell inner membrane</keyword>
<keyword evidence="2 6" id="KW-0813">Transport</keyword>
<dbReference type="CDD" id="cd03294">
    <property type="entry name" value="ABC_Pro_Gly_Betaine"/>
    <property type="match status" value="1"/>
</dbReference>
<dbReference type="InterPro" id="IPR027417">
    <property type="entry name" value="P-loop_NTPase"/>
</dbReference>
<evidence type="ECO:0000313" key="9">
    <source>
        <dbReference type="Proteomes" id="UP001203284"/>
    </source>
</evidence>
<comment type="similarity">
    <text evidence="1 6">Belongs to the ABC transporter superfamily.</text>
</comment>
<dbReference type="InterPro" id="IPR000644">
    <property type="entry name" value="CBS_dom"/>
</dbReference>
<gene>
    <name evidence="8" type="ORF">MWN34_17010</name>
</gene>
<evidence type="ECO:0000256" key="4">
    <source>
        <dbReference type="ARBA" id="ARBA00022840"/>
    </source>
</evidence>
<comment type="caution">
    <text evidence="8">The sequence shown here is derived from an EMBL/GenBank/DDBJ whole genome shotgun (WGS) entry which is preliminary data.</text>
</comment>
<keyword evidence="3 6" id="KW-0547">Nucleotide-binding</keyword>
<dbReference type="EC" id="7.6.2.9" evidence="6"/>
<dbReference type="SUPFAM" id="SSF54631">
    <property type="entry name" value="CBS-domain pair"/>
    <property type="match status" value="1"/>
</dbReference>
<evidence type="ECO:0000256" key="1">
    <source>
        <dbReference type="ARBA" id="ARBA00005417"/>
    </source>
</evidence>
<organism evidence="8 9">
    <name type="scientific">Ancylobacter crimeensis</name>
    <dbReference type="NCBI Taxonomy" id="2579147"/>
    <lineage>
        <taxon>Bacteria</taxon>
        <taxon>Pseudomonadati</taxon>
        <taxon>Pseudomonadota</taxon>
        <taxon>Alphaproteobacteria</taxon>
        <taxon>Hyphomicrobiales</taxon>
        <taxon>Xanthobacteraceae</taxon>
        <taxon>Ancylobacter</taxon>
    </lineage>
</organism>
<dbReference type="PROSITE" id="PS00211">
    <property type="entry name" value="ABC_TRANSPORTER_1"/>
    <property type="match status" value="1"/>
</dbReference>
<evidence type="ECO:0000256" key="6">
    <source>
        <dbReference type="RuleBase" id="RU369116"/>
    </source>
</evidence>
<dbReference type="PROSITE" id="PS50893">
    <property type="entry name" value="ABC_TRANSPORTER_2"/>
    <property type="match status" value="1"/>
</dbReference>
<dbReference type="SMART" id="SM00382">
    <property type="entry name" value="AAA"/>
    <property type="match status" value="1"/>
</dbReference>
<dbReference type="GO" id="GO:0005524">
    <property type="term" value="F:ATP binding"/>
    <property type="evidence" value="ECO:0007669"/>
    <property type="project" value="UniProtKB-KW"/>
</dbReference>
<dbReference type="InterPro" id="IPR005892">
    <property type="entry name" value="Gly-betaine_transp_ATP-bd"/>
</dbReference>
<dbReference type="InterPro" id="IPR051921">
    <property type="entry name" value="ABC_osmolyte_uptake_ATP-bind"/>
</dbReference>
<dbReference type="NCBIfam" id="TIGR01186">
    <property type="entry name" value="proV"/>
    <property type="match status" value="1"/>
</dbReference>
<name>A0ABT0DF75_9HYPH</name>
<accession>A0ABT0DF75</accession>
<dbReference type="SUPFAM" id="SSF52540">
    <property type="entry name" value="P-loop containing nucleoside triphosphate hydrolases"/>
    <property type="match status" value="1"/>
</dbReference>
<dbReference type="InterPro" id="IPR003439">
    <property type="entry name" value="ABC_transporter-like_ATP-bd"/>
</dbReference>
<evidence type="ECO:0000256" key="5">
    <source>
        <dbReference type="ARBA" id="ARBA00022970"/>
    </source>
</evidence>
<keyword evidence="6" id="KW-1003">Cell membrane</keyword>